<name>A0ACC5PJ04_ENTAG</name>
<protein>
    <submittedName>
        <fullName evidence="1">Uncharacterized protein</fullName>
    </submittedName>
</protein>
<dbReference type="Proteomes" id="UP000610459">
    <property type="component" value="Unassembled WGS sequence"/>
</dbReference>
<organism evidence="1 2">
    <name type="scientific">Enterobacter agglomerans</name>
    <name type="common">Erwinia herbicola</name>
    <name type="synonym">Pantoea agglomerans</name>
    <dbReference type="NCBI Taxonomy" id="549"/>
    <lineage>
        <taxon>Bacteria</taxon>
        <taxon>Pseudomonadati</taxon>
        <taxon>Pseudomonadota</taxon>
        <taxon>Gammaproteobacteria</taxon>
        <taxon>Enterobacterales</taxon>
        <taxon>Erwiniaceae</taxon>
        <taxon>Pantoea</taxon>
        <taxon>Pantoea agglomerans group</taxon>
    </lineage>
</organism>
<sequence length="83" mass="9254">MTDAARAAVTLTGCCRALRYTKGLGNFHNIFMYVSNGKPHGTKILPLSEVTTKDDFFKIRKDSRDDLLSAHRVPPPDDENYPG</sequence>
<reference evidence="1 2" key="1">
    <citation type="journal article" date="2020" name="FEMS Microbiol. Ecol.">
        <title>Temporal dynamics of bacterial communities during seed development and maturation.</title>
        <authorList>
            <person name="Chesneau G."/>
            <person name="Torres-Cortes G."/>
            <person name="Briand M."/>
            <person name="Darrasse A."/>
            <person name="Preveaux A."/>
            <person name="Marais C."/>
            <person name="Jacques M.A."/>
            <person name="Shade A."/>
            <person name="Barret M."/>
        </authorList>
    </citation>
    <scope>NUCLEOTIDE SEQUENCE [LARGE SCALE GENOMIC DNA]</scope>
    <source>
        <strain evidence="1 2">CFBP13709</strain>
    </source>
</reference>
<keyword evidence="2" id="KW-1185">Reference proteome</keyword>
<dbReference type="EMBL" id="JACYNR010000002">
    <property type="protein sequence ID" value="MBD8125075.1"/>
    <property type="molecule type" value="Genomic_DNA"/>
</dbReference>
<accession>A0ACC5PJ04</accession>
<comment type="caution">
    <text evidence="1">The sequence shown here is derived from an EMBL/GenBank/DDBJ whole genome shotgun (WGS) entry which is preliminary data.</text>
</comment>
<proteinExistence type="predicted"/>
<evidence type="ECO:0000313" key="1">
    <source>
        <dbReference type="EMBL" id="MBD8125075.1"/>
    </source>
</evidence>
<gene>
    <name evidence="1" type="ORF">IFT41_02935</name>
</gene>
<evidence type="ECO:0000313" key="2">
    <source>
        <dbReference type="Proteomes" id="UP000610459"/>
    </source>
</evidence>